<dbReference type="PANTHER" id="PTHR47022">
    <property type="entry name" value="BTB AND MATH DOMAIN-CONTAINING PROTEIN 36-RELATED"/>
    <property type="match status" value="1"/>
</dbReference>
<organism evidence="2 3">
    <name type="scientific">Pristionchus fissidentatus</name>
    <dbReference type="NCBI Taxonomy" id="1538716"/>
    <lineage>
        <taxon>Eukaryota</taxon>
        <taxon>Metazoa</taxon>
        <taxon>Ecdysozoa</taxon>
        <taxon>Nematoda</taxon>
        <taxon>Chromadorea</taxon>
        <taxon>Rhabditida</taxon>
        <taxon>Rhabditina</taxon>
        <taxon>Diplogasteromorpha</taxon>
        <taxon>Diplogasteroidea</taxon>
        <taxon>Neodiplogasteridae</taxon>
        <taxon>Pristionchus</taxon>
    </lineage>
</organism>
<dbReference type="InterPro" id="IPR011333">
    <property type="entry name" value="SKP1/BTB/POZ_sf"/>
</dbReference>
<reference evidence="2" key="1">
    <citation type="submission" date="2023-10" db="EMBL/GenBank/DDBJ databases">
        <title>Genome assembly of Pristionchus species.</title>
        <authorList>
            <person name="Yoshida K."/>
            <person name="Sommer R.J."/>
        </authorList>
    </citation>
    <scope>NUCLEOTIDE SEQUENCE</scope>
    <source>
        <strain evidence="2">RS5133</strain>
    </source>
</reference>
<evidence type="ECO:0000313" key="3">
    <source>
        <dbReference type="Proteomes" id="UP001432322"/>
    </source>
</evidence>
<dbReference type="SUPFAM" id="SSF54695">
    <property type="entry name" value="POZ domain"/>
    <property type="match status" value="1"/>
</dbReference>
<dbReference type="Proteomes" id="UP001432322">
    <property type="component" value="Unassembled WGS sequence"/>
</dbReference>
<feature type="domain" description="BTB" evidence="1">
    <location>
        <begin position="41"/>
        <end position="108"/>
    </location>
</feature>
<feature type="non-terminal residue" evidence="2">
    <location>
        <position position="1"/>
    </location>
</feature>
<dbReference type="PANTHER" id="PTHR47022:SF1">
    <property type="entry name" value="BTB AND MATH DOMAIN-CONTAINING PROTEIN 36-RELATED"/>
    <property type="match status" value="1"/>
</dbReference>
<dbReference type="Pfam" id="PF00651">
    <property type="entry name" value="BTB"/>
    <property type="match status" value="1"/>
</dbReference>
<name>A0AAV5WBM9_9BILA</name>
<gene>
    <name evidence="2" type="ORF">PFISCL1PPCAC_20938</name>
</gene>
<dbReference type="EMBL" id="BTSY01000005">
    <property type="protein sequence ID" value="GMT29641.1"/>
    <property type="molecule type" value="Genomic_DNA"/>
</dbReference>
<evidence type="ECO:0000259" key="1">
    <source>
        <dbReference type="PROSITE" id="PS50097"/>
    </source>
</evidence>
<dbReference type="Gene3D" id="3.30.710.10">
    <property type="entry name" value="Potassium Channel Kv1.1, Chain A"/>
    <property type="match status" value="1"/>
</dbReference>
<dbReference type="InterPro" id="IPR000210">
    <property type="entry name" value="BTB/POZ_dom"/>
</dbReference>
<dbReference type="PROSITE" id="PS50097">
    <property type="entry name" value="BTB"/>
    <property type="match status" value="1"/>
</dbReference>
<dbReference type="AlphaFoldDB" id="A0AAV5WBM9"/>
<keyword evidence="3" id="KW-1185">Reference proteome</keyword>
<sequence length="199" mass="22748">SQGFIKDDKIIFEARIKVVSVSGISKPLKFDFSSPPDFGSDNVILVVEGKKIYVGKHYLALHSPVFSAMFFGDFAEKNKEEIELKEVKYEEFVDLLYVIYPTEKQITASNAGHILALADQFDMKSALKRVEAYFVGTSQFERTTKLQIADQFKLSELRDHCLDSFKSFREIGVLKTTPEYKTFSNDMKAAICDRFMDFC</sequence>
<evidence type="ECO:0000313" key="2">
    <source>
        <dbReference type="EMBL" id="GMT29641.1"/>
    </source>
</evidence>
<accession>A0AAV5WBM9</accession>
<dbReference type="SMART" id="SM00225">
    <property type="entry name" value="BTB"/>
    <property type="match status" value="1"/>
</dbReference>
<protein>
    <recommendedName>
        <fullName evidence="1">BTB domain-containing protein</fullName>
    </recommendedName>
</protein>
<comment type="caution">
    <text evidence="2">The sequence shown here is derived from an EMBL/GenBank/DDBJ whole genome shotgun (WGS) entry which is preliminary data.</text>
</comment>
<dbReference type="CDD" id="cd18186">
    <property type="entry name" value="BTB_POZ_ZBTB_KLHL-like"/>
    <property type="match status" value="1"/>
</dbReference>
<proteinExistence type="predicted"/>